<comment type="caution">
    <text evidence="1">The sequence shown here is derived from an EMBL/GenBank/DDBJ whole genome shotgun (WGS) entry which is preliminary data.</text>
</comment>
<keyword evidence="2" id="KW-1185">Reference proteome</keyword>
<proteinExistence type="predicted"/>
<name>A0ACB5T0F4_AMBMO</name>
<accession>A0ACB5T0F4</accession>
<evidence type="ECO:0000313" key="2">
    <source>
        <dbReference type="Proteomes" id="UP001165064"/>
    </source>
</evidence>
<organism evidence="1 2">
    <name type="scientific">Ambrosiozyma monospora</name>
    <name type="common">Yeast</name>
    <name type="synonym">Endomycopsis monosporus</name>
    <dbReference type="NCBI Taxonomy" id="43982"/>
    <lineage>
        <taxon>Eukaryota</taxon>
        <taxon>Fungi</taxon>
        <taxon>Dikarya</taxon>
        <taxon>Ascomycota</taxon>
        <taxon>Saccharomycotina</taxon>
        <taxon>Pichiomycetes</taxon>
        <taxon>Pichiales</taxon>
        <taxon>Pichiaceae</taxon>
        <taxon>Ambrosiozyma</taxon>
    </lineage>
</organism>
<dbReference type="EMBL" id="BSXS01002221">
    <property type="protein sequence ID" value="GME78510.1"/>
    <property type="molecule type" value="Genomic_DNA"/>
</dbReference>
<protein>
    <submittedName>
        <fullName evidence="1">Unnamed protein product</fullName>
    </submittedName>
</protein>
<reference evidence="1" key="1">
    <citation type="submission" date="2023-04" db="EMBL/GenBank/DDBJ databases">
        <title>Ambrosiozyma monospora NBRC 10751.</title>
        <authorList>
            <person name="Ichikawa N."/>
            <person name="Sato H."/>
            <person name="Tonouchi N."/>
        </authorList>
    </citation>
    <scope>NUCLEOTIDE SEQUENCE</scope>
    <source>
        <strain evidence="1">NBRC 10751</strain>
    </source>
</reference>
<sequence length="244" mass="27544">MSFKFEIDSKKLGLTFLGSSALYFNSQATIKSDSKRNFYQDNTQDSVPGEPTKVEEPQLPKLIKQEEETTSFLQEKVKGARIQLSHYLDESKKLYLNGSNKYFEAERKVTGTLSSLHDKREELFPNSLYVLTGLLSGLVLSRRKNILARATFPLFTGLIAFKVFLPSTFANTFSWLDGVEQAKLPSVYSTQTALIKGTESFVKETENLTAANAKKVNEYYESAKKTVNDYTGLNVDQEISNKKK</sequence>
<gene>
    <name evidence="1" type="ORF">Amon02_000347900</name>
</gene>
<dbReference type="Proteomes" id="UP001165064">
    <property type="component" value="Unassembled WGS sequence"/>
</dbReference>
<evidence type="ECO:0000313" key="1">
    <source>
        <dbReference type="EMBL" id="GME78510.1"/>
    </source>
</evidence>